<dbReference type="AlphaFoldDB" id="A0A1H9HLV3"/>
<dbReference type="Pfam" id="PF04299">
    <property type="entry name" value="FMN_bind_2"/>
    <property type="match status" value="1"/>
</dbReference>
<dbReference type="Gene3D" id="2.30.110.10">
    <property type="entry name" value="Electron Transport, Fmn-binding Protein, Chain A"/>
    <property type="match status" value="1"/>
</dbReference>
<name>A0A1H9HLV3_9HYPH</name>
<dbReference type="RefSeq" id="WP_092496448.1">
    <property type="nucleotide sequence ID" value="NZ_FOFG01000006.1"/>
</dbReference>
<dbReference type="PANTHER" id="PTHR35802:SF1">
    <property type="entry name" value="PROTEASE SYNTHASE AND SPORULATION PROTEIN PAI 2"/>
    <property type="match status" value="1"/>
</dbReference>
<dbReference type="Proteomes" id="UP000199647">
    <property type="component" value="Unassembled WGS sequence"/>
</dbReference>
<dbReference type="InterPro" id="IPR012349">
    <property type="entry name" value="Split_barrel_FMN-bd"/>
</dbReference>
<organism evidence="1 2">
    <name type="scientific">Faunimonas pinastri</name>
    <dbReference type="NCBI Taxonomy" id="1855383"/>
    <lineage>
        <taxon>Bacteria</taxon>
        <taxon>Pseudomonadati</taxon>
        <taxon>Pseudomonadota</taxon>
        <taxon>Alphaproteobacteria</taxon>
        <taxon>Hyphomicrobiales</taxon>
        <taxon>Afifellaceae</taxon>
        <taxon>Faunimonas</taxon>
    </lineage>
</organism>
<dbReference type="PANTHER" id="PTHR35802">
    <property type="entry name" value="PROTEASE SYNTHASE AND SPORULATION PROTEIN PAI 2"/>
    <property type="match status" value="1"/>
</dbReference>
<reference evidence="1 2" key="1">
    <citation type="submission" date="2016-10" db="EMBL/GenBank/DDBJ databases">
        <authorList>
            <person name="de Groot N.N."/>
        </authorList>
    </citation>
    <scope>NUCLEOTIDE SEQUENCE [LARGE SCALE GENOMIC DNA]</scope>
    <source>
        <strain evidence="1 2">A52C2</strain>
    </source>
</reference>
<dbReference type="SUPFAM" id="SSF50475">
    <property type="entry name" value="FMN-binding split barrel"/>
    <property type="match status" value="1"/>
</dbReference>
<dbReference type="PIRSF" id="PIRSF010372">
    <property type="entry name" value="PaiB"/>
    <property type="match status" value="1"/>
</dbReference>
<dbReference type="OrthoDB" id="9794948at2"/>
<gene>
    <name evidence="1" type="ORF">SAMN05216548_10682</name>
</gene>
<protein>
    <submittedName>
        <fullName evidence="1">Negative transcriptional regulator, PaiB family</fullName>
    </submittedName>
</protein>
<evidence type="ECO:0000313" key="2">
    <source>
        <dbReference type="Proteomes" id="UP000199647"/>
    </source>
</evidence>
<evidence type="ECO:0000313" key="1">
    <source>
        <dbReference type="EMBL" id="SEQ63287.1"/>
    </source>
</evidence>
<dbReference type="EMBL" id="FOFG01000006">
    <property type="protein sequence ID" value="SEQ63287.1"/>
    <property type="molecule type" value="Genomic_DNA"/>
</dbReference>
<proteinExistence type="predicted"/>
<dbReference type="STRING" id="1855383.SAMN05216548_10682"/>
<keyword evidence="2" id="KW-1185">Reference proteome</keyword>
<sequence>MYQPPHFREERLPVMHDLIRAHPLGLLVTAGPGGLMANPIRFLVDADRSERGTLRAHLSRGNDQRHELAAVGECLVVFQGPQAYVTPSWYATKQETGKVVPTWNYATVHAWGRPRILEDAEFLRRQVDDLTRSREGMRPEPWAVSDAPEPFVAGQIGGIVGLEIPIERIEGKWKVSQNRPESDRVGVFDGLRGEGEAYAEIAELVATRGGLTTG</sequence>
<accession>A0A1H9HLV3</accession>
<dbReference type="InterPro" id="IPR007396">
    <property type="entry name" value="TR_PAI2-type"/>
</dbReference>